<keyword evidence="6 9" id="KW-0648">Protein biosynthesis</keyword>
<dbReference type="InterPro" id="IPR006847">
    <property type="entry name" value="IF2_N"/>
</dbReference>
<dbReference type="InterPro" id="IPR053905">
    <property type="entry name" value="EF-G-like_DII"/>
</dbReference>
<feature type="compositionally biased region" description="Low complexity" evidence="11">
    <location>
        <begin position="172"/>
        <end position="184"/>
    </location>
</feature>
<dbReference type="GO" id="GO:0005525">
    <property type="term" value="F:GTP binding"/>
    <property type="evidence" value="ECO:0007669"/>
    <property type="project" value="UniProtKB-KW"/>
</dbReference>
<dbReference type="PANTHER" id="PTHR43381:SF5">
    <property type="entry name" value="TR-TYPE G DOMAIN-CONTAINING PROTEIN"/>
    <property type="match status" value="1"/>
</dbReference>
<dbReference type="Gene3D" id="1.10.10.2480">
    <property type="match status" value="1"/>
</dbReference>
<dbReference type="NCBIfam" id="TIGR00231">
    <property type="entry name" value="small_GTP"/>
    <property type="match status" value="1"/>
</dbReference>
<feature type="compositionally biased region" description="Basic and acidic residues" evidence="11">
    <location>
        <begin position="61"/>
        <end position="80"/>
    </location>
</feature>
<accession>A0A0P9GII2</accession>
<dbReference type="Pfam" id="PF04760">
    <property type="entry name" value="IF2_N"/>
    <property type="match status" value="2"/>
</dbReference>
<dbReference type="AlphaFoldDB" id="A0A0P9GII2"/>
<evidence type="ECO:0000256" key="9">
    <source>
        <dbReference type="HAMAP-Rule" id="MF_00100"/>
    </source>
</evidence>
<dbReference type="FunFam" id="3.40.50.10050:FF:000001">
    <property type="entry name" value="Translation initiation factor IF-2"/>
    <property type="match status" value="1"/>
</dbReference>
<dbReference type="CDD" id="cd01887">
    <property type="entry name" value="IF2_eIF5B"/>
    <property type="match status" value="1"/>
</dbReference>
<evidence type="ECO:0000313" key="13">
    <source>
        <dbReference type="EMBL" id="KPV39830.1"/>
    </source>
</evidence>
<dbReference type="InterPro" id="IPR015760">
    <property type="entry name" value="TIF_IF2"/>
</dbReference>
<gene>
    <name evidence="9" type="primary">infB</name>
    <name evidence="13" type="ORF">AN477_22335</name>
</gene>
<name>A0A0P9GII2_9BACL</name>
<dbReference type="InterPro" id="IPR005225">
    <property type="entry name" value="Small_GTP-bd"/>
</dbReference>
<dbReference type="SUPFAM" id="SSF52156">
    <property type="entry name" value="Initiation factor IF2/eIF5b, domain 3"/>
    <property type="match status" value="1"/>
</dbReference>
<dbReference type="CDD" id="cd03692">
    <property type="entry name" value="mtIF2_IVc"/>
    <property type="match status" value="1"/>
</dbReference>
<keyword evidence="7 9" id="KW-0342">GTP-binding</keyword>
<feature type="compositionally biased region" description="Basic and acidic residues" evidence="11">
    <location>
        <begin position="242"/>
        <end position="254"/>
    </location>
</feature>
<organism evidence="13 14">
    <name type="scientific">Alicyclobacillus ferrooxydans</name>
    <dbReference type="NCBI Taxonomy" id="471514"/>
    <lineage>
        <taxon>Bacteria</taxon>
        <taxon>Bacillati</taxon>
        <taxon>Bacillota</taxon>
        <taxon>Bacilli</taxon>
        <taxon>Bacillales</taxon>
        <taxon>Alicyclobacillaceae</taxon>
        <taxon>Alicyclobacillus</taxon>
    </lineage>
</organism>
<feature type="domain" description="Tr-type G" evidence="12">
    <location>
        <begin position="544"/>
        <end position="717"/>
    </location>
</feature>
<dbReference type="FunFam" id="2.40.30.10:FF:000007">
    <property type="entry name" value="Translation initiation factor IF-2"/>
    <property type="match status" value="1"/>
</dbReference>
<feature type="region of interest" description="G-domain" evidence="9">
    <location>
        <begin position="547"/>
        <end position="695"/>
    </location>
</feature>
<dbReference type="PATRIC" id="fig|471514.4.peg.1280"/>
<comment type="caution">
    <text evidence="13">The sequence shown here is derived from an EMBL/GenBank/DDBJ whole genome shotgun (WGS) entry which is preliminary data.</text>
</comment>
<feature type="compositionally biased region" description="Basic and acidic residues" evidence="11">
    <location>
        <begin position="412"/>
        <end position="439"/>
    </location>
</feature>
<dbReference type="Pfam" id="PF00009">
    <property type="entry name" value="GTP_EFTU"/>
    <property type="match status" value="1"/>
</dbReference>
<dbReference type="Proteomes" id="UP000050482">
    <property type="component" value="Unassembled WGS sequence"/>
</dbReference>
<dbReference type="GO" id="GO:0005829">
    <property type="term" value="C:cytosol"/>
    <property type="evidence" value="ECO:0007669"/>
    <property type="project" value="TreeGrafter"/>
</dbReference>
<dbReference type="Pfam" id="PF11987">
    <property type="entry name" value="IF-2"/>
    <property type="match status" value="1"/>
</dbReference>
<evidence type="ECO:0000256" key="10">
    <source>
        <dbReference type="RuleBase" id="RU000644"/>
    </source>
</evidence>
<dbReference type="InterPro" id="IPR000795">
    <property type="entry name" value="T_Tr_GTP-bd_dom"/>
</dbReference>
<evidence type="ECO:0000256" key="7">
    <source>
        <dbReference type="ARBA" id="ARBA00023134"/>
    </source>
</evidence>
<protein>
    <recommendedName>
        <fullName evidence="2 9">Translation initiation factor IF-2</fullName>
    </recommendedName>
</protein>
<evidence type="ECO:0000259" key="12">
    <source>
        <dbReference type="PROSITE" id="PS51722"/>
    </source>
</evidence>
<dbReference type="Gene3D" id="3.40.50.300">
    <property type="entry name" value="P-loop containing nucleotide triphosphate hydrolases"/>
    <property type="match status" value="1"/>
</dbReference>
<dbReference type="EMBL" id="LJCO01000103">
    <property type="protein sequence ID" value="KPV39830.1"/>
    <property type="molecule type" value="Genomic_DNA"/>
</dbReference>
<dbReference type="PANTHER" id="PTHR43381">
    <property type="entry name" value="TRANSLATION INITIATION FACTOR IF-2-RELATED"/>
    <property type="match status" value="1"/>
</dbReference>
<evidence type="ECO:0000313" key="14">
    <source>
        <dbReference type="Proteomes" id="UP000050482"/>
    </source>
</evidence>
<dbReference type="GO" id="GO:0003743">
    <property type="term" value="F:translation initiation factor activity"/>
    <property type="evidence" value="ECO:0007669"/>
    <property type="project" value="UniProtKB-UniRule"/>
</dbReference>
<dbReference type="FunFam" id="2.40.30.10:FF:000008">
    <property type="entry name" value="Translation initiation factor IF-2"/>
    <property type="match status" value="1"/>
</dbReference>
<dbReference type="HAMAP" id="MF_00100_B">
    <property type="entry name" value="IF_2_B"/>
    <property type="match status" value="1"/>
</dbReference>
<dbReference type="SUPFAM" id="SSF52540">
    <property type="entry name" value="P-loop containing nucleoside triphosphate hydrolases"/>
    <property type="match status" value="1"/>
</dbReference>
<dbReference type="InterPro" id="IPR027417">
    <property type="entry name" value="P-loop_NTPase"/>
</dbReference>
<comment type="similarity">
    <text evidence="1 9 10">Belongs to the TRAFAC class translation factor GTPase superfamily. Classic translation factor GTPase family. IF-2 subfamily.</text>
</comment>
<evidence type="ECO:0000256" key="1">
    <source>
        <dbReference type="ARBA" id="ARBA00007733"/>
    </source>
</evidence>
<dbReference type="Pfam" id="PF22042">
    <property type="entry name" value="EF-G_D2"/>
    <property type="match status" value="1"/>
</dbReference>
<evidence type="ECO:0000256" key="11">
    <source>
        <dbReference type="SAM" id="MobiDB-lite"/>
    </source>
</evidence>
<proteinExistence type="inferred from homology"/>
<evidence type="ECO:0000256" key="3">
    <source>
        <dbReference type="ARBA" id="ARBA00022490"/>
    </source>
</evidence>
<feature type="binding site" evidence="9">
    <location>
        <begin position="599"/>
        <end position="603"/>
    </location>
    <ligand>
        <name>GTP</name>
        <dbReference type="ChEBI" id="CHEBI:37565"/>
    </ligand>
</feature>
<evidence type="ECO:0000256" key="2">
    <source>
        <dbReference type="ARBA" id="ARBA00020675"/>
    </source>
</evidence>
<evidence type="ECO:0000256" key="4">
    <source>
        <dbReference type="ARBA" id="ARBA00022540"/>
    </source>
</evidence>
<feature type="binding site" evidence="9">
    <location>
        <begin position="553"/>
        <end position="560"/>
    </location>
    <ligand>
        <name>GTP</name>
        <dbReference type="ChEBI" id="CHEBI:37565"/>
    </ligand>
</feature>
<dbReference type="InterPro" id="IPR023115">
    <property type="entry name" value="TIF_IF2_dom3"/>
</dbReference>
<feature type="compositionally biased region" description="Low complexity" evidence="11">
    <location>
        <begin position="93"/>
        <end position="106"/>
    </location>
</feature>
<dbReference type="GO" id="GO:0003924">
    <property type="term" value="F:GTPase activity"/>
    <property type="evidence" value="ECO:0007669"/>
    <property type="project" value="UniProtKB-UniRule"/>
</dbReference>
<keyword evidence="4 9" id="KW-0396">Initiation factor</keyword>
<feature type="compositionally biased region" description="Low complexity" evidence="11">
    <location>
        <begin position="272"/>
        <end position="284"/>
    </location>
</feature>
<feature type="compositionally biased region" description="Gly residues" evidence="11">
    <location>
        <begin position="320"/>
        <end position="395"/>
    </location>
</feature>
<feature type="binding site" evidence="9">
    <location>
        <begin position="653"/>
        <end position="656"/>
    </location>
    <ligand>
        <name>GTP</name>
        <dbReference type="ChEBI" id="CHEBI:37565"/>
    </ligand>
</feature>
<dbReference type="FunFam" id="3.40.50.300:FF:000019">
    <property type="entry name" value="Translation initiation factor IF-2"/>
    <property type="match status" value="1"/>
</dbReference>
<dbReference type="Gene3D" id="2.40.30.10">
    <property type="entry name" value="Translation factors"/>
    <property type="match status" value="2"/>
</dbReference>
<keyword evidence="3 9" id="KW-0963">Cytoplasm</keyword>
<dbReference type="STRING" id="471514.AN477_22335"/>
<evidence type="ECO:0000256" key="8">
    <source>
        <dbReference type="ARBA" id="ARBA00025162"/>
    </source>
</evidence>
<evidence type="ECO:0000256" key="6">
    <source>
        <dbReference type="ARBA" id="ARBA00022917"/>
    </source>
</evidence>
<dbReference type="SUPFAM" id="SSF50447">
    <property type="entry name" value="Translation proteins"/>
    <property type="match status" value="2"/>
</dbReference>
<keyword evidence="14" id="KW-1185">Reference proteome</keyword>
<dbReference type="InterPro" id="IPR036925">
    <property type="entry name" value="TIF_IF2_dom3_sf"/>
</dbReference>
<dbReference type="NCBIfam" id="TIGR00487">
    <property type="entry name" value="IF-2"/>
    <property type="match status" value="1"/>
</dbReference>
<comment type="subcellular location">
    <subcellularLocation>
        <location evidence="9">Cytoplasm</location>
    </subcellularLocation>
</comment>
<sequence>MAKLRVYEYAKQLNMSSKEILTILSRLDVPVANHMSVMDNEMVTKVEQFFNDVKKRAAQKHATEVERELREKQRSRERASRQNNNNRGEERPASNANAGAGSSSDARPPRRDDRRDDRKSAAAASVSGAGATSSASVSPRLDASSDELGKTNTGRTADDKPSAPVAPVGGETTSQSTAAQQDSASRPDSHSEERPARNSRPFDGRRPSGAGESRPMSGDSRRSNYGNGQTSSGQRGGSGYDNRNRSGSDGRSGGDNRGGYQGRPDGGRSEGQNRGSSGSNAGGAPRTNDNRGGYSGGQNRSGYQGRPDGGQNRAGYQGRSDGGQRSGPGGRPQGGSGAGGYGGRPQGGGGSGYGGRPQGGGGGGYGGRPQGGGGAGYGGRPQGGGRPGAGSGRGGMTASAAPVAKPVSPSSKAKEKERERNKSDFPRDRKEQFNEEKLQRSGGRRRGGGGGRSESRRPELPTHVTVEGAMSVGDFAKLLKREPSEVIKKLLFLGIMATINQDIDTDAMELIAGEFGVTIEVTEPVDEEALDMLIEEDKEEDRKSRPPVVTIMGHVDHGKTTLLDAIRNSRVTATESGGITQHIGAYQVEVNGRAITFLDTPGHEAFTTMRARGAQVTDVTILVVAADDGVMPQTVEAINHAKAANVPIIIAVNKMDKPDANPDRVKQELTQYGLVSEDWGGETVFVNISALKHEGLEELLEMVLLVADMQEMKANPTGRPRGTVIEAKLDKGRGTVATVLVQNGTLKVGDIVVAGNTYGKVRAMVDDLGKRIKEAGPSTPVEIQGLNDVPSAGDLFVVYDDERSARNLVSKRVNREKAEQLQNTSRVTLDDLYRQIKEGNVKELNVIVKADVQGSVEALVQSIEKIDVEGVRVHVIHKGAGAINESDVSLASASNAIIIGFHVRPDVNAKRAAEAEKVDIRLYRVIYNVTEELESAMKGMLDPEYKEVVLGHAEVRNTFKISRIGTVAGCYVVDGKVARDAECRVVRDGIVVYEGMFDSLKRFKDDAREVATGFECGITLEKFNDIKVGDVIEAFKMEAIKVQ</sequence>
<feature type="compositionally biased region" description="Low complexity" evidence="11">
    <location>
        <begin position="121"/>
        <end position="138"/>
    </location>
</feature>
<dbReference type="Gene3D" id="3.40.50.10050">
    <property type="entry name" value="Translation initiation factor IF- 2, domain 3"/>
    <property type="match status" value="1"/>
</dbReference>
<dbReference type="InterPro" id="IPR009000">
    <property type="entry name" value="Transl_B-barrel_sf"/>
</dbReference>
<comment type="function">
    <text evidence="8 9 10">One of the essential components for the initiation of protein synthesis. Protects formylmethionyl-tRNA from spontaneous hydrolysis and promotes its binding to the 30S ribosomal subunits. Also involved in the hydrolysis of GTP during the formation of the 70S ribosomal complex.</text>
</comment>
<feature type="compositionally biased region" description="Basic and acidic residues" evidence="11">
    <location>
        <begin position="185"/>
        <end position="206"/>
    </location>
</feature>
<evidence type="ECO:0000256" key="5">
    <source>
        <dbReference type="ARBA" id="ARBA00022741"/>
    </source>
</evidence>
<feature type="compositionally biased region" description="Low complexity" evidence="11">
    <location>
        <begin position="398"/>
        <end position="411"/>
    </location>
</feature>
<dbReference type="PROSITE" id="PS51722">
    <property type="entry name" value="G_TR_2"/>
    <property type="match status" value="1"/>
</dbReference>
<keyword evidence="5 9" id="KW-0547">Nucleotide-binding</keyword>
<feature type="compositionally biased region" description="Basic and acidic residues" evidence="11">
    <location>
        <begin position="107"/>
        <end position="120"/>
    </location>
</feature>
<dbReference type="InterPro" id="IPR044145">
    <property type="entry name" value="IF2_II"/>
</dbReference>
<dbReference type="InterPro" id="IPR000178">
    <property type="entry name" value="TF_IF2_bacterial-like"/>
</dbReference>
<feature type="region of interest" description="Disordered" evidence="11">
    <location>
        <begin position="59"/>
        <end position="465"/>
    </location>
</feature>
<dbReference type="CDD" id="cd03702">
    <property type="entry name" value="IF2_mtIF2_II"/>
    <property type="match status" value="1"/>
</dbReference>
<reference evidence="13 14" key="1">
    <citation type="submission" date="2015-09" db="EMBL/GenBank/DDBJ databases">
        <title>Draft genome sequence of Alicyclobacillus ferrooxydans DSM 22381.</title>
        <authorList>
            <person name="Hemp J."/>
        </authorList>
    </citation>
    <scope>NUCLEOTIDE SEQUENCE [LARGE SCALE GENOMIC DNA]</scope>
    <source>
        <strain evidence="13 14">TC-34</strain>
    </source>
</reference>